<accession>A0A0K8SR88</accession>
<dbReference type="AlphaFoldDB" id="A0A0K8SR88"/>
<dbReference type="Pfam" id="PF00078">
    <property type="entry name" value="RVT_1"/>
    <property type="match status" value="1"/>
</dbReference>
<organism evidence="2">
    <name type="scientific">Lygus hesperus</name>
    <name type="common">Western plant bug</name>
    <dbReference type="NCBI Taxonomy" id="30085"/>
    <lineage>
        <taxon>Eukaryota</taxon>
        <taxon>Metazoa</taxon>
        <taxon>Ecdysozoa</taxon>
        <taxon>Arthropoda</taxon>
        <taxon>Hexapoda</taxon>
        <taxon>Insecta</taxon>
        <taxon>Pterygota</taxon>
        <taxon>Neoptera</taxon>
        <taxon>Paraneoptera</taxon>
        <taxon>Hemiptera</taxon>
        <taxon>Heteroptera</taxon>
        <taxon>Panheteroptera</taxon>
        <taxon>Cimicomorpha</taxon>
        <taxon>Miridae</taxon>
        <taxon>Mirini</taxon>
        <taxon>Lygus</taxon>
    </lineage>
</organism>
<protein>
    <recommendedName>
        <fullName evidence="1">Reverse transcriptase domain-containing protein</fullName>
    </recommendedName>
</protein>
<sequence length="207" mass="22289">PLLSAPSHDPGEPVVPPATARDSLRGVMCVPVLQDEAHKCRVKNSTSAGPDGISARRWNKAPKTVKLLVLNLLLLAGRPPKALTRARTVFIPKKGGSGPGGYRPISVSSVVFRHFQEIVSSRYQVAGVIGDVQRAFWRADGTAENLTVLQTIIWLARVNKWQLHLGTLDVTKAFDTVRHHALTNCLCGVGAPTRLCGLSVPRGRGSP</sequence>
<reference evidence="2" key="1">
    <citation type="submission" date="2014-09" db="EMBL/GenBank/DDBJ databases">
        <authorList>
            <person name="Magalhaes I.L.F."/>
            <person name="Oliveira U."/>
            <person name="Santos F.R."/>
            <person name="Vidigal T.H.D.A."/>
            <person name="Brescovit A.D."/>
            <person name="Santos A.J."/>
        </authorList>
    </citation>
    <scope>NUCLEOTIDE SEQUENCE</scope>
</reference>
<feature type="non-terminal residue" evidence="2">
    <location>
        <position position="1"/>
    </location>
</feature>
<dbReference type="InterPro" id="IPR000477">
    <property type="entry name" value="RT_dom"/>
</dbReference>
<name>A0A0K8SR88_LYGHE</name>
<feature type="domain" description="Reverse transcriptase" evidence="1">
    <location>
        <begin position="72"/>
        <end position="207"/>
    </location>
</feature>
<evidence type="ECO:0000313" key="2">
    <source>
        <dbReference type="EMBL" id="JAG55305.1"/>
    </source>
</evidence>
<dbReference type="PANTHER" id="PTHR19446">
    <property type="entry name" value="REVERSE TRANSCRIPTASES"/>
    <property type="match status" value="1"/>
</dbReference>
<dbReference type="EMBL" id="GBRD01010519">
    <property type="protein sequence ID" value="JAG55305.1"/>
    <property type="molecule type" value="Transcribed_RNA"/>
</dbReference>
<evidence type="ECO:0000259" key="1">
    <source>
        <dbReference type="PROSITE" id="PS50878"/>
    </source>
</evidence>
<dbReference type="PROSITE" id="PS50878">
    <property type="entry name" value="RT_POL"/>
    <property type="match status" value="1"/>
</dbReference>
<proteinExistence type="predicted"/>